<name>A0A507BH34_9PEZI</name>
<comment type="caution">
    <text evidence="2">The sequence shown here is derived from an EMBL/GenBank/DDBJ whole genome shotgun (WGS) entry which is preliminary data.</text>
</comment>
<dbReference type="EMBL" id="SKBQ01000001">
    <property type="protein sequence ID" value="TPX16038.1"/>
    <property type="molecule type" value="Genomic_DNA"/>
</dbReference>
<feature type="region of interest" description="Disordered" evidence="1">
    <location>
        <begin position="1"/>
        <end position="25"/>
    </location>
</feature>
<evidence type="ECO:0000256" key="1">
    <source>
        <dbReference type="SAM" id="MobiDB-lite"/>
    </source>
</evidence>
<keyword evidence="3" id="KW-1185">Reference proteome</keyword>
<reference evidence="2 3" key="1">
    <citation type="submission" date="2019-06" db="EMBL/GenBank/DDBJ databases">
        <title>Draft genome sequence of the filamentous fungus Phialemoniopsis curvata isolated from diesel fuel.</title>
        <authorList>
            <person name="Varaljay V.A."/>
            <person name="Lyon W.J."/>
            <person name="Crouch A.L."/>
            <person name="Drake C.E."/>
            <person name="Hollomon J.M."/>
            <person name="Nadeau L.J."/>
            <person name="Nunn H.S."/>
            <person name="Stevenson B.S."/>
            <person name="Bojanowski C.L."/>
            <person name="Crookes-Goodson W.J."/>
        </authorList>
    </citation>
    <scope>NUCLEOTIDE SEQUENCE [LARGE SCALE GENOMIC DNA]</scope>
    <source>
        <strain evidence="2 3">D216</strain>
    </source>
</reference>
<dbReference type="AlphaFoldDB" id="A0A507BH34"/>
<dbReference type="OrthoDB" id="5420357at2759"/>
<dbReference type="RefSeq" id="XP_030997749.1">
    <property type="nucleotide sequence ID" value="XM_031138051.1"/>
</dbReference>
<evidence type="ECO:0000313" key="2">
    <source>
        <dbReference type="EMBL" id="TPX16038.1"/>
    </source>
</evidence>
<dbReference type="Proteomes" id="UP000319257">
    <property type="component" value="Unassembled WGS sequence"/>
</dbReference>
<protein>
    <submittedName>
        <fullName evidence="2">Uncharacterized protein</fullName>
    </submittedName>
</protein>
<evidence type="ECO:0000313" key="3">
    <source>
        <dbReference type="Proteomes" id="UP000319257"/>
    </source>
</evidence>
<accession>A0A507BH34</accession>
<organism evidence="2 3">
    <name type="scientific">Thyridium curvatum</name>
    <dbReference type="NCBI Taxonomy" id="1093900"/>
    <lineage>
        <taxon>Eukaryota</taxon>
        <taxon>Fungi</taxon>
        <taxon>Dikarya</taxon>
        <taxon>Ascomycota</taxon>
        <taxon>Pezizomycotina</taxon>
        <taxon>Sordariomycetes</taxon>
        <taxon>Sordariomycetidae</taxon>
        <taxon>Thyridiales</taxon>
        <taxon>Thyridiaceae</taxon>
        <taxon>Thyridium</taxon>
    </lineage>
</organism>
<gene>
    <name evidence="2" type="ORF">E0L32_000372</name>
</gene>
<dbReference type="InParanoid" id="A0A507BH34"/>
<sequence length="64" mass="6677">MSSQNDPKDLATWTADVGNASESDKRIRPWEAVIEASKAEDNAGGDVIDLEANPSGACDISVSA</sequence>
<proteinExistence type="predicted"/>
<dbReference type="GeneID" id="41967819"/>
<feature type="region of interest" description="Disordered" evidence="1">
    <location>
        <begin position="45"/>
        <end position="64"/>
    </location>
</feature>